<dbReference type="AlphaFoldDB" id="A0A484ARL2"/>
<protein>
    <submittedName>
        <fullName evidence="2">Uncharacterized protein</fullName>
    </submittedName>
</protein>
<evidence type="ECO:0000313" key="2">
    <source>
        <dbReference type="EMBL" id="TDG38205.1"/>
    </source>
</evidence>
<dbReference type="EMBL" id="LSRL02008242">
    <property type="protein sequence ID" value="TDG38205.1"/>
    <property type="molecule type" value="Genomic_DNA"/>
</dbReference>
<feature type="region of interest" description="Disordered" evidence="1">
    <location>
        <begin position="1"/>
        <end position="32"/>
    </location>
</feature>
<organism evidence="2 3">
    <name type="scientific">Drosophila navojoa</name>
    <name type="common">Fruit fly</name>
    <dbReference type="NCBI Taxonomy" id="7232"/>
    <lineage>
        <taxon>Eukaryota</taxon>
        <taxon>Metazoa</taxon>
        <taxon>Ecdysozoa</taxon>
        <taxon>Arthropoda</taxon>
        <taxon>Hexapoda</taxon>
        <taxon>Insecta</taxon>
        <taxon>Pterygota</taxon>
        <taxon>Neoptera</taxon>
        <taxon>Endopterygota</taxon>
        <taxon>Diptera</taxon>
        <taxon>Brachycera</taxon>
        <taxon>Muscomorpha</taxon>
        <taxon>Ephydroidea</taxon>
        <taxon>Drosophilidae</taxon>
        <taxon>Drosophila</taxon>
    </lineage>
</organism>
<dbReference type="Proteomes" id="UP000295192">
    <property type="component" value="Unassembled WGS sequence"/>
</dbReference>
<reference evidence="2 3" key="1">
    <citation type="journal article" date="2019" name="J. Hered.">
        <title>An Improved Genome Assembly for Drosophila navojoa, the Basal Species in the mojavensis Cluster.</title>
        <authorList>
            <person name="Vanderlinde T."/>
            <person name="Dupim E.G."/>
            <person name="Nazario-Yepiz N.O."/>
            <person name="Carvalho A.B."/>
        </authorList>
    </citation>
    <scope>NUCLEOTIDE SEQUENCE [LARGE SCALE GENOMIC DNA]</scope>
    <source>
        <strain evidence="2">Navoj_Jal97</strain>
        <tissue evidence="2">Whole organism</tissue>
    </source>
</reference>
<sequence>MDAVSNGEDDEGCREADGRRTSAKAIGDCKTN</sequence>
<evidence type="ECO:0000313" key="3">
    <source>
        <dbReference type="Proteomes" id="UP000295192"/>
    </source>
</evidence>
<evidence type="ECO:0000256" key="1">
    <source>
        <dbReference type="SAM" id="MobiDB-lite"/>
    </source>
</evidence>
<comment type="caution">
    <text evidence="2">The sequence shown here is derived from an EMBL/GenBank/DDBJ whole genome shotgun (WGS) entry which is preliminary data.</text>
</comment>
<keyword evidence="3" id="KW-1185">Reference proteome</keyword>
<gene>
    <name evidence="2" type="ORF">AWZ03_015373</name>
</gene>
<accession>A0A484ARL2</accession>
<feature type="non-terminal residue" evidence="2">
    <location>
        <position position="32"/>
    </location>
</feature>
<name>A0A484ARL2_DRONA</name>
<proteinExistence type="predicted"/>